<feature type="transmembrane region" description="Helical" evidence="1">
    <location>
        <begin position="6"/>
        <end position="27"/>
    </location>
</feature>
<feature type="transmembrane region" description="Helical" evidence="1">
    <location>
        <begin position="114"/>
        <end position="144"/>
    </location>
</feature>
<name>A0A5B8HYN7_9VIRU</name>
<evidence type="ECO:0000256" key="1">
    <source>
        <dbReference type="SAM" id="Phobius"/>
    </source>
</evidence>
<reference evidence="2" key="1">
    <citation type="submission" date="2018-11" db="EMBL/GenBank/DDBJ databases">
        <title>A distinct lineage of giant viruses engineers rhodopsin photosystems in predatory marine eukaryotes.</title>
        <authorList>
            <person name="Needham D.M."/>
            <person name="Yoshizawa S."/>
            <person name="Hosaka T."/>
            <person name="Poirier C."/>
            <person name="Choi C.-J."/>
            <person name="Hehenberger E."/>
            <person name="Irwin N.A.T."/>
            <person name="Wilken S."/>
            <person name="Yung C.-M."/>
            <person name="Bachy C."/>
            <person name="Kurihara R."/>
            <person name="Nakajima Y."/>
            <person name="Kojima K."/>
            <person name="Kimura-Someya T."/>
            <person name="Leonard G."/>
            <person name="Malmstrom R.R."/>
            <person name="Mende D."/>
            <person name="Olson D.K."/>
            <person name="Sudo Y."/>
            <person name="Sudek S."/>
            <person name="Richards T.A."/>
            <person name="DeLong E.F."/>
            <person name="Keeling P.J."/>
            <person name="Santoro A.E."/>
            <person name="Shirouzu M."/>
            <person name="Iwasaki W."/>
            <person name="Worden A.Z."/>
        </authorList>
    </citation>
    <scope>NUCLEOTIDE SEQUENCE</scope>
</reference>
<keyword evidence="1" id="KW-1133">Transmembrane helix</keyword>
<keyword evidence="1" id="KW-0472">Membrane</keyword>
<accession>A0A5B8HYN7</accession>
<keyword evidence="1" id="KW-0812">Transmembrane</keyword>
<proteinExistence type="predicted"/>
<evidence type="ECO:0000313" key="2">
    <source>
        <dbReference type="EMBL" id="QDY52430.1"/>
    </source>
</evidence>
<feature type="transmembrane region" description="Helical" evidence="1">
    <location>
        <begin position="76"/>
        <end position="94"/>
    </location>
</feature>
<dbReference type="EMBL" id="MK250092">
    <property type="protein sequence ID" value="QDY52430.1"/>
    <property type="molecule type" value="Genomic_DNA"/>
</dbReference>
<protein>
    <submittedName>
        <fullName evidence="2">Uncharacterized protein</fullName>
    </submittedName>
</protein>
<feature type="transmembrane region" description="Helical" evidence="1">
    <location>
        <begin position="39"/>
        <end position="56"/>
    </location>
</feature>
<gene>
    <name evidence="2" type="ORF">8_27</name>
</gene>
<organism evidence="2">
    <name type="scientific">Mimiviridae sp. ChoanoV1</name>
    <dbReference type="NCBI Taxonomy" id="2596887"/>
    <lineage>
        <taxon>Viruses</taxon>
        <taxon>Varidnaviria</taxon>
        <taxon>Bamfordvirae</taxon>
        <taxon>Nucleocytoviricota</taxon>
        <taxon>Megaviricetes</taxon>
        <taxon>Imitervirales</taxon>
        <taxon>Schizomimiviridae</taxon>
    </lineage>
</organism>
<sequence length="156" mass="18610">MYYLFIILQLILILIYSIQIFTDILVLNEDLLNLEFKKYVFFNLLYDICVFIALISRLTLYSTRNYNYEYFSNLDYYIIAIGSCLYYVGVVFYYSKKFINKNEISKINNFKLYLYTHLPLAFIFITIGVLFLFSLCCILLLLFIKACFGSDNKVYP</sequence>